<organism evidence="2 3">
    <name type="scientific">Strongyloides papillosus</name>
    <name type="common">Intestinal threadworm</name>
    <dbReference type="NCBI Taxonomy" id="174720"/>
    <lineage>
        <taxon>Eukaryota</taxon>
        <taxon>Metazoa</taxon>
        <taxon>Ecdysozoa</taxon>
        <taxon>Nematoda</taxon>
        <taxon>Chromadorea</taxon>
        <taxon>Rhabditida</taxon>
        <taxon>Tylenchina</taxon>
        <taxon>Panagrolaimomorpha</taxon>
        <taxon>Strongyloidoidea</taxon>
        <taxon>Strongyloididae</taxon>
        <taxon>Strongyloides</taxon>
    </lineage>
</organism>
<evidence type="ECO:0000313" key="3">
    <source>
        <dbReference type="WBParaSite" id="SPAL_0000034800.1"/>
    </source>
</evidence>
<dbReference type="WBParaSite" id="SPAL_0000034800.1">
    <property type="protein sequence ID" value="SPAL_0000034800.1"/>
    <property type="gene ID" value="SPAL_0000034800"/>
</dbReference>
<keyword evidence="2" id="KW-1185">Reference proteome</keyword>
<evidence type="ECO:0000256" key="1">
    <source>
        <dbReference type="SAM" id="Coils"/>
    </source>
</evidence>
<protein>
    <submittedName>
        <fullName evidence="3">ING domain-containing protein</fullName>
    </submittedName>
</protein>
<accession>A0A0N5B2P4</accession>
<sequence>MDKYREKLADIDSKIIFLKMVQERLDDVERKVNEYCETANNFKHRAEHLSKQEFYKNKPTLATIRCIDDEFKKLENEWFIKDPRTIVGSEKLNKVVQKRKH</sequence>
<reference evidence="3" key="1">
    <citation type="submission" date="2017-02" db="UniProtKB">
        <authorList>
            <consortium name="WormBaseParasite"/>
        </authorList>
    </citation>
    <scope>IDENTIFICATION</scope>
</reference>
<name>A0A0N5B2P4_STREA</name>
<dbReference type="AlphaFoldDB" id="A0A0N5B2P4"/>
<dbReference type="Proteomes" id="UP000046392">
    <property type="component" value="Unplaced"/>
</dbReference>
<evidence type="ECO:0000313" key="2">
    <source>
        <dbReference type="Proteomes" id="UP000046392"/>
    </source>
</evidence>
<proteinExistence type="predicted"/>
<feature type="coiled-coil region" evidence="1">
    <location>
        <begin position="18"/>
        <end position="45"/>
    </location>
</feature>
<keyword evidence="1" id="KW-0175">Coiled coil</keyword>